<dbReference type="Proteomes" id="UP000267187">
    <property type="component" value="Unassembled WGS sequence"/>
</dbReference>
<dbReference type="Pfam" id="PF11342">
    <property type="entry name" value="DUF3144"/>
    <property type="match status" value="1"/>
</dbReference>
<dbReference type="AlphaFoldDB" id="A0A3M0A3S5"/>
<organism evidence="1 2">
    <name type="scientific">Umboniibacter marinipuniceus</name>
    <dbReference type="NCBI Taxonomy" id="569599"/>
    <lineage>
        <taxon>Bacteria</taxon>
        <taxon>Pseudomonadati</taxon>
        <taxon>Pseudomonadota</taxon>
        <taxon>Gammaproteobacteria</taxon>
        <taxon>Cellvibrionales</taxon>
        <taxon>Cellvibrionaceae</taxon>
        <taxon>Umboniibacter</taxon>
    </lineage>
</organism>
<accession>A0A3M0A3S5</accession>
<keyword evidence="2" id="KW-1185">Reference proteome</keyword>
<proteinExistence type="predicted"/>
<reference evidence="1 2" key="1">
    <citation type="submission" date="2018-10" db="EMBL/GenBank/DDBJ databases">
        <title>Genomic Encyclopedia of Type Strains, Phase IV (KMG-IV): sequencing the most valuable type-strain genomes for metagenomic binning, comparative biology and taxonomic classification.</title>
        <authorList>
            <person name="Goeker M."/>
        </authorList>
    </citation>
    <scope>NUCLEOTIDE SEQUENCE [LARGE SCALE GENOMIC DNA]</scope>
    <source>
        <strain evidence="1 2">DSM 25080</strain>
    </source>
</reference>
<evidence type="ECO:0000313" key="1">
    <source>
        <dbReference type="EMBL" id="RMA79316.1"/>
    </source>
</evidence>
<dbReference type="Gene3D" id="1.10.287.3020">
    <property type="match status" value="1"/>
</dbReference>
<dbReference type="RefSeq" id="WP_121877076.1">
    <property type="nucleotide sequence ID" value="NZ_REFJ01000004.1"/>
</dbReference>
<gene>
    <name evidence="1" type="ORF">DFR27_1756</name>
</gene>
<protein>
    <submittedName>
        <fullName evidence="1">Uncharacterized protein DUF3144</fullName>
    </submittedName>
</protein>
<dbReference type="EMBL" id="REFJ01000004">
    <property type="protein sequence ID" value="RMA79316.1"/>
    <property type="molecule type" value="Genomic_DNA"/>
</dbReference>
<evidence type="ECO:0000313" key="2">
    <source>
        <dbReference type="Proteomes" id="UP000267187"/>
    </source>
</evidence>
<dbReference type="OrthoDB" id="5344355at2"/>
<dbReference type="InterPro" id="IPR021490">
    <property type="entry name" value="DUF3144"/>
</dbReference>
<comment type="caution">
    <text evidence="1">The sequence shown here is derived from an EMBL/GenBank/DDBJ whole genome shotgun (WGS) entry which is preliminary data.</text>
</comment>
<sequence length="92" mass="10213">MSAEEQTLFKLIEQILDLANEAAEEAGPDLVNSALLQAAARYNAFIVAANSDDLRDEKHSAVSYLVTRYKEMLGDNIDDFIENPLPKVDLDD</sequence>
<name>A0A3M0A3S5_9GAMM</name>